<gene>
    <name evidence="2" type="ORF">HNP33_001402</name>
</gene>
<dbReference type="EMBL" id="JACHKZ010000006">
    <property type="protein sequence ID" value="MBB6577347.1"/>
    <property type="molecule type" value="Genomic_DNA"/>
</dbReference>
<accession>A0ABR6RDX8</accession>
<feature type="transmembrane region" description="Helical" evidence="1">
    <location>
        <begin position="106"/>
        <end position="124"/>
    </location>
</feature>
<dbReference type="RefSeq" id="WP_184706597.1">
    <property type="nucleotide sequence ID" value="NZ_JACHKZ010000006.1"/>
</dbReference>
<name>A0ABR6RDX8_9BURK</name>
<sequence>MNTEKIAQEAVDKAQDVAKDVLDGAENAVHSTRKAVHSAAHKAERAIDEFGNEKRHSIDNIASRAQHFAERGIRHAADTSHRAREQFYRAQERANEYVSDQPGKSMAIAMAAGAALATLVIMATRRRD</sequence>
<keyword evidence="1" id="KW-0472">Membrane</keyword>
<proteinExistence type="predicted"/>
<dbReference type="Proteomes" id="UP000562492">
    <property type="component" value="Unassembled WGS sequence"/>
</dbReference>
<protein>
    <submittedName>
        <fullName evidence="2">ElaB/YqjD/DUF883 family membrane-anchored ribosome-binding protein</fullName>
    </submittedName>
</protein>
<evidence type="ECO:0000313" key="2">
    <source>
        <dbReference type="EMBL" id="MBB6577347.1"/>
    </source>
</evidence>
<evidence type="ECO:0000256" key="1">
    <source>
        <dbReference type="SAM" id="Phobius"/>
    </source>
</evidence>
<evidence type="ECO:0000313" key="3">
    <source>
        <dbReference type="Proteomes" id="UP000562492"/>
    </source>
</evidence>
<reference evidence="2 3" key="1">
    <citation type="submission" date="2020-08" db="EMBL/GenBank/DDBJ databases">
        <title>Functional genomics of gut bacteria from endangered species of beetles.</title>
        <authorList>
            <person name="Carlos-Shanley C."/>
        </authorList>
    </citation>
    <scope>NUCLEOTIDE SEQUENCE [LARGE SCALE GENOMIC DNA]</scope>
    <source>
        <strain evidence="2 3">S00124</strain>
    </source>
</reference>
<keyword evidence="1" id="KW-1133">Transmembrane helix</keyword>
<keyword evidence="3" id="KW-1185">Reference proteome</keyword>
<keyword evidence="1" id="KW-0812">Transmembrane</keyword>
<organism evidence="2 3">
    <name type="scientific">Comamonas odontotermitis</name>
    <dbReference type="NCBI Taxonomy" id="379895"/>
    <lineage>
        <taxon>Bacteria</taxon>
        <taxon>Pseudomonadati</taxon>
        <taxon>Pseudomonadota</taxon>
        <taxon>Betaproteobacteria</taxon>
        <taxon>Burkholderiales</taxon>
        <taxon>Comamonadaceae</taxon>
        <taxon>Comamonas</taxon>
    </lineage>
</organism>
<comment type="caution">
    <text evidence="2">The sequence shown here is derived from an EMBL/GenBank/DDBJ whole genome shotgun (WGS) entry which is preliminary data.</text>
</comment>